<dbReference type="AlphaFoldDB" id="A0A1L4BV85"/>
<evidence type="ECO:0008006" key="3">
    <source>
        <dbReference type="Google" id="ProtNLM"/>
    </source>
</evidence>
<dbReference type="RefSeq" id="WP_072713529.1">
    <property type="nucleotide sequence ID" value="NZ_CP016796.1"/>
</dbReference>
<dbReference type="OrthoDB" id="5605187at2"/>
<organism evidence="1 2">
    <name type="scientific">Francisella uliginis</name>
    <dbReference type="NCBI Taxonomy" id="573570"/>
    <lineage>
        <taxon>Bacteria</taxon>
        <taxon>Pseudomonadati</taxon>
        <taxon>Pseudomonadota</taxon>
        <taxon>Gammaproteobacteria</taxon>
        <taxon>Thiotrichales</taxon>
        <taxon>Francisellaceae</taxon>
        <taxon>Francisella</taxon>
    </lineage>
</organism>
<dbReference type="STRING" id="573570.F7310_03520"/>
<accession>A0A1L4BV85</accession>
<proteinExistence type="predicted"/>
<keyword evidence="2" id="KW-1185">Reference proteome</keyword>
<dbReference type="Proteomes" id="UP000184222">
    <property type="component" value="Chromosome"/>
</dbReference>
<name>A0A1L4BV85_9GAMM</name>
<dbReference type="EMBL" id="CP016796">
    <property type="protein sequence ID" value="API87759.1"/>
    <property type="molecule type" value="Genomic_DNA"/>
</dbReference>
<evidence type="ECO:0000313" key="1">
    <source>
        <dbReference type="EMBL" id="API87759.1"/>
    </source>
</evidence>
<protein>
    <recommendedName>
        <fullName evidence="3">ABC-type transport auxiliary lipoprotein component domain-containing protein</fullName>
    </recommendedName>
</protein>
<dbReference type="KEGG" id="frx:F7310_03520"/>
<reference evidence="1 2" key="1">
    <citation type="journal article" date="2016" name="Appl. Environ. Microbiol.">
        <title>Whole genome relationships among Francisella bacteria of diverse origin define new species and provide specific regions for detection.</title>
        <authorList>
            <person name="Challacombe J.F."/>
            <person name="Petersen J.M."/>
            <person name="Gallegos-Graves V."/>
            <person name="Hodge D."/>
            <person name="Pillai S."/>
            <person name="Kuske C.R."/>
        </authorList>
    </citation>
    <scope>NUCLEOTIDE SEQUENCE [LARGE SCALE GENOMIC DNA]</scope>
    <source>
        <strain evidence="2">TX07-7310</strain>
    </source>
</reference>
<gene>
    <name evidence="1" type="ORF">F7310_03520</name>
</gene>
<sequence>MKKYLLTSLIIILPLKLFAFSLVGDPVKVPNEKEYIIYGKQIEEKSLPNTKNADINTTLLVYNIQTQVSKSTQMFYVENDQLHNFKNSVWAMPVSKMLTVATFEYILDNNIVNNLAFQNINIRQDFTLSGTTPYGPVLDLDHNQFFFYITFYLKNEKTGTAVIKTIKYNRKITSNDVSARRYAELTNIALAHILSDLKPWLIKNIREQKDNSKTLKSKPPTLFNVTTKQ</sequence>
<evidence type="ECO:0000313" key="2">
    <source>
        <dbReference type="Proteomes" id="UP000184222"/>
    </source>
</evidence>